<organism evidence="2 3">
    <name type="scientific">Papiliotrema laurentii</name>
    <name type="common">Cryptococcus laurentii</name>
    <dbReference type="NCBI Taxonomy" id="5418"/>
    <lineage>
        <taxon>Eukaryota</taxon>
        <taxon>Fungi</taxon>
        <taxon>Dikarya</taxon>
        <taxon>Basidiomycota</taxon>
        <taxon>Agaricomycotina</taxon>
        <taxon>Tremellomycetes</taxon>
        <taxon>Tremellales</taxon>
        <taxon>Rhynchogastremaceae</taxon>
        <taxon>Papiliotrema</taxon>
    </lineage>
</organism>
<name>A0AAD9CYM2_PAPLA</name>
<reference evidence="2" key="1">
    <citation type="submission" date="2023-02" db="EMBL/GenBank/DDBJ databases">
        <title>Identification and recombinant expression of a fungal hydrolase from Papiliotrema laurentii that hydrolyzes apple cutin and clears colloidal polyester polyurethane.</title>
        <authorList>
            <consortium name="DOE Joint Genome Institute"/>
            <person name="Roman V.A."/>
            <person name="Bojanowski C."/>
            <person name="Crable B.R."/>
            <person name="Wagner D.N."/>
            <person name="Hung C.S."/>
            <person name="Nadeau L.J."/>
            <person name="Schratz L."/>
            <person name="Haridas S."/>
            <person name="Pangilinan J."/>
            <person name="Lipzen A."/>
            <person name="Na H."/>
            <person name="Yan M."/>
            <person name="Ng V."/>
            <person name="Grigoriev I.V."/>
            <person name="Spatafora J.W."/>
            <person name="Barlow D."/>
            <person name="Biffinger J."/>
            <person name="Kelley-Loughnane N."/>
            <person name="Varaljay V.A."/>
            <person name="Crookes-Goodson W.J."/>
        </authorList>
    </citation>
    <scope>NUCLEOTIDE SEQUENCE</scope>
    <source>
        <strain evidence="2">5307AH</strain>
    </source>
</reference>
<accession>A0AAD9CYM2</accession>
<sequence length="200" mass="21589">MSDGGHQLTKEEEDYFRRRFEPLKIFSERTPAPDPSHGAIFNAHVTARQGSVSLNSSYGGAPRPPALGGYSTSVYGSTPPPAKNASSNEPWLSQYAQPVELREIGASMSSDGSRGPPHNNPRHNTLAQPATRIVCKSLLRHSEAKAPHHISPCRVTRLQVLGNCVCKPHVTGAVASKGVVIDKDLAKDALKFRMLCVCTP</sequence>
<proteinExistence type="predicted"/>
<feature type="region of interest" description="Disordered" evidence="1">
    <location>
        <begin position="58"/>
        <end position="89"/>
    </location>
</feature>
<protein>
    <submittedName>
        <fullName evidence="2">Uncharacterized protein</fullName>
    </submittedName>
</protein>
<comment type="caution">
    <text evidence="2">The sequence shown here is derived from an EMBL/GenBank/DDBJ whole genome shotgun (WGS) entry which is preliminary data.</text>
</comment>
<evidence type="ECO:0000313" key="2">
    <source>
        <dbReference type="EMBL" id="KAK1922860.1"/>
    </source>
</evidence>
<dbReference type="AlphaFoldDB" id="A0AAD9CYM2"/>
<evidence type="ECO:0000313" key="3">
    <source>
        <dbReference type="Proteomes" id="UP001182556"/>
    </source>
</evidence>
<dbReference type="EMBL" id="JAODAN010000007">
    <property type="protein sequence ID" value="KAK1922860.1"/>
    <property type="molecule type" value="Genomic_DNA"/>
</dbReference>
<dbReference type="Proteomes" id="UP001182556">
    <property type="component" value="Unassembled WGS sequence"/>
</dbReference>
<keyword evidence="3" id="KW-1185">Reference proteome</keyword>
<evidence type="ECO:0000256" key="1">
    <source>
        <dbReference type="SAM" id="MobiDB-lite"/>
    </source>
</evidence>
<gene>
    <name evidence="2" type="ORF">DB88DRAFT_473523</name>
</gene>